<dbReference type="PANTHER" id="PTHR39321">
    <property type="entry name" value="NICOTINATE-NUCLEOTIDE ADENYLYLTRANSFERASE-RELATED"/>
    <property type="match status" value="1"/>
</dbReference>
<comment type="pathway">
    <text evidence="2 10">Cofactor biosynthesis; NAD(+) biosynthesis; deamido-NAD(+) from nicotinate D-ribonucleotide: step 1/1.</text>
</comment>
<evidence type="ECO:0000256" key="2">
    <source>
        <dbReference type="ARBA" id="ARBA00005019"/>
    </source>
</evidence>
<dbReference type="Gene3D" id="3.40.50.620">
    <property type="entry name" value="HUPs"/>
    <property type="match status" value="1"/>
</dbReference>
<keyword evidence="7 10" id="KW-0067">ATP-binding</keyword>
<dbReference type="InterPro" id="IPR005248">
    <property type="entry name" value="NadD/NMNAT"/>
</dbReference>
<comment type="similarity">
    <text evidence="10">Belongs to the NadD family.</text>
</comment>
<accession>A0ABR5MFR4</accession>
<evidence type="ECO:0000256" key="8">
    <source>
        <dbReference type="ARBA" id="ARBA00023027"/>
    </source>
</evidence>
<feature type="domain" description="Cytidyltransferase-like" evidence="11">
    <location>
        <begin position="6"/>
        <end position="161"/>
    </location>
</feature>
<evidence type="ECO:0000313" key="13">
    <source>
        <dbReference type="Proteomes" id="UP000037854"/>
    </source>
</evidence>
<evidence type="ECO:0000256" key="3">
    <source>
        <dbReference type="ARBA" id="ARBA00022642"/>
    </source>
</evidence>
<dbReference type="NCBIfam" id="NF000840">
    <property type="entry name" value="PRK00071.1-3"/>
    <property type="match status" value="1"/>
</dbReference>
<dbReference type="NCBIfam" id="TIGR00482">
    <property type="entry name" value="nicotinate (nicotinamide) nucleotide adenylyltransferase"/>
    <property type="match status" value="1"/>
</dbReference>
<keyword evidence="6 10" id="KW-0547">Nucleotide-binding</keyword>
<dbReference type="InterPro" id="IPR004821">
    <property type="entry name" value="Cyt_trans-like"/>
</dbReference>
<dbReference type="EMBL" id="LGTK01000087">
    <property type="protein sequence ID" value="KPH71207.1"/>
    <property type="molecule type" value="Genomic_DNA"/>
</dbReference>
<dbReference type="HAMAP" id="MF_00244">
    <property type="entry name" value="NaMN_adenylyltr"/>
    <property type="match status" value="1"/>
</dbReference>
<keyword evidence="5 10" id="KW-0548">Nucleotidyltransferase</keyword>
<evidence type="ECO:0000256" key="1">
    <source>
        <dbReference type="ARBA" id="ARBA00002324"/>
    </source>
</evidence>
<evidence type="ECO:0000256" key="9">
    <source>
        <dbReference type="ARBA" id="ARBA00048721"/>
    </source>
</evidence>
<keyword evidence="4 10" id="KW-0808">Transferase</keyword>
<dbReference type="NCBIfam" id="TIGR00125">
    <property type="entry name" value="cyt_tran_rel"/>
    <property type="match status" value="1"/>
</dbReference>
<dbReference type="CDD" id="cd02165">
    <property type="entry name" value="NMNAT"/>
    <property type="match status" value="1"/>
</dbReference>
<gene>
    <name evidence="10" type="primary">nadD</name>
    <name evidence="12" type="ORF">AFL42_16000</name>
</gene>
<evidence type="ECO:0000313" key="12">
    <source>
        <dbReference type="EMBL" id="KPH71207.1"/>
    </source>
</evidence>
<dbReference type="NCBIfam" id="NF000841">
    <property type="entry name" value="PRK00071.1-4"/>
    <property type="match status" value="1"/>
</dbReference>
<name>A0ABR5MFR4_9BACI</name>
<evidence type="ECO:0000256" key="6">
    <source>
        <dbReference type="ARBA" id="ARBA00022741"/>
    </source>
</evidence>
<dbReference type="GO" id="GO:0016779">
    <property type="term" value="F:nucleotidyltransferase activity"/>
    <property type="evidence" value="ECO:0007669"/>
    <property type="project" value="UniProtKB-KW"/>
</dbReference>
<dbReference type="SUPFAM" id="SSF52374">
    <property type="entry name" value="Nucleotidylyl transferase"/>
    <property type="match status" value="1"/>
</dbReference>
<evidence type="ECO:0000256" key="5">
    <source>
        <dbReference type="ARBA" id="ARBA00022695"/>
    </source>
</evidence>
<proteinExistence type="inferred from homology"/>
<evidence type="ECO:0000256" key="10">
    <source>
        <dbReference type="HAMAP-Rule" id="MF_00244"/>
    </source>
</evidence>
<keyword evidence="8 10" id="KW-0520">NAD</keyword>
<evidence type="ECO:0000256" key="4">
    <source>
        <dbReference type="ARBA" id="ARBA00022679"/>
    </source>
</evidence>
<dbReference type="PANTHER" id="PTHR39321:SF3">
    <property type="entry name" value="PHOSPHOPANTETHEINE ADENYLYLTRANSFERASE"/>
    <property type="match status" value="1"/>
</dbReference>
<dbReference type="Pfam" id="PF01467">
    <property type="entry name" value="CTP_transf_like"/>
    <property type="match status" value="1"/>
</dbReference>
<keyword evidence="3 10" id="KW-0662">Pyridine nucleotide biosynthesis</keyword>
<dbReference type="Proteomes" id="UP000037854">
    <property type="component" value="Unassembled WGS sequence"/>
</dbReference>
<reference evidence="12 13" key="1">
    <citation type="submission" date="2015-07" db="EMBL/GenBank/DDBJ databases">
        <title>High-quality draft genome sequence of Oceanobacillus caeni HM6, a bacillus isolated from a human feces.</title>
        <authorList>
            <person name="Kumar J."/>
            <person name="Verma M.K."/>
            <person name="Pandey R."/>
            <person name="Bhambi M."/>
            <person name="Chauhan N."/>
        </authorList>
    </citation>
    <scope>NUCLEOTIDE SEQUENCE [LARGE SCALE GENOMIC DNA]</scope>
    <source>
        <strain evidence="12 13">HM6</strain>
    </source>
</reference>
<organism evidence="12 13">
    <name type="scientific">Oceanobacillus caeni</name>
    <dbReference type="NCBI Taxonomy" id="405946"/>
    <lineage>
        <taxon>Bacteria</taxon>
        <taxon>Bacillati</taxon>
        <taxon>Bacillota</taxon>
        <taxon>Bacilli</taxon>
        <taxon>Bacillales</taxon>
        <taxon>Bacillaceae</taxon>
        <taxon>Oceanobacillus</taxon>
    </lineage>
</organism>
<keyword evidence="13" id="KW-1185">Reference proteome</keyword>
<evidence type="ECO:0000256" key="7">
    <source>
        <dbReference type="ARBA" id="ARBA00022840"/>
    </source>
</evidence>
<dbReference type="InterPro" id="IPR014729">
    <property type="entry name" value="Rossmann-like_a/b/a_fold"/>
</dbReference>
<comment type="caution">
    <text evidence="12">The sequence shown here is derived from an EMBL/GenBank/DDBJ whole genome shotgun (WGS) entry which is preliminary data.</text>
</comment>
<comment type="function">
    <text evidence="1 10">Catalyzes the reversible adenylation of nicotinate mononucleotide (NaMN) to nicotinic acid adenine dinucleotide (NaAD).</text>
</comment>
<dbReference type="EC" id="2.7.7.18" evidence="10"/>
<evidence type="ECO:0000259" key="11">
    <source>
        <dbReference type="Pfam" id="PF01467"/>
    </source>
</evidence>
<protein>
    <recommendedName>
        <fullName evidence="10">Probable nicotinate-nucleotide adenylyltransferase</fullName>
        <ecNumber evidence="10">2.7.7.18</ecNumber>
    </recommendedName>
    <alternativeName>
        <fullName evidence="10">Deamido-NAD(+) diphosphorylase</fullName>
    </alternativeName>
    <alternativeName>
        <fullName evidence="10">Deamido-NAD(+) pyrophosphorylase</fullName>
    </alternativeName>
    <alternativeName>
        <fullName evidence="10">Nicotinate mononucleotide adenylyltransferase</fullName>
        <shortName evidence="10">NaMN adenylyltransferase</shortName>
    </alternativeName>
</protein>
<comment type="catalytic activity">
    <reaction evidence="9 10">
        <text>nicotinate beta-D-ribonucleotide + ATP + H(+) = deamido-NAD(+) + diphosphate</text>
        <dbReference type="Rhea" id="RHEA:22860"/>
        <dbReference type="ChEBI" id="CHEBI:15378"/>
        <dbReference type="ChEBI" id="CHEBI:30616"/>
        <dbReference type="ChEBI" id="CHEBI:33019"/>
        <dbReference type="ChEBI" id="CHEBI:57502"/>
        <dbReference type="ChEBI" id="CHEBI:58437"/>
        <dbReference type="EC" id="2.7.7.18"/>
    </reaction>
</comment>
<sequence length="189" mass="22647">MKRVGILGGTFNPPHLGHLWIAEEVRIAMELEEIWFIPTYTPPHKDESKIDASDRLNMLDLAIRDNEYFKLNTIELERKGKSYTLQTIKELKMKYSDHEFCFIIGADMVEYLPNWYKIDELMELIRFIGVKRFGYKLETSYPIITVDIPMVDISSSMIRERIFNERSVKYMLPDPVYRYIREYKLYENR</sequence>
<dbReference type="RefSeq" id="WP_047183771.1">
    <property type="nucleotide sequence ID" value="NZ_JARTGE010000038.1"/>
</dbReference>